<comment type="caution">
    <text evidence="1">The sequence shown here is derived from an EMBL/GenBank/DDBJ whole genome shotgun (WGS) entry which is preliminary data.</text>
</comment>
<dbReference type="EMBL" id="JAWDGP010003865">
    <property type="protein sequence ID" value="KAK3770211.1"/>
    <property type="molecule type" value="Genomic_DNA"/>
</dbReference>
<name>A0AAE0ZJS2_9GAST</name>
<reference evidence="1" key="1">
    <citation type="journal article" date="2023" name="G3 (Bethesda)">
        <title>A reference genome for the long-term kleptoplast-retaining sea slug Elysia crispata morphotype clarki.</title>
        <authorList>
            <person name="Eastman K.E."/>
            <person name="Pendleton A.L."/>
            <person name="Shaikh M.A."/>
            <person name="Suttiyut T."/>
            <person name="Ogas R."/>
            <person name="Tomko P."/>
            <person name="Gavelis G."/>
            <person name="Widhalm J.R."/>
            <person name="Wisecaver J.H."/>
        </authorList>
    </citation>
    <scope>NUCLEOTIDE SEQUENCE</scope>
    <source>
        <strain evidence="1">ECLA1</strain>
    </source>
</reference>
<organism evidence="1 2">
    <name type="scientific">Elysia crispata</name>
    <name type="common">lettuce slug</name>
    <dbReference type="NCBI Taxonomy" id="231223"/>
    <lineage>
        <taxon>Eukaryota</taxon>
        <taxon>Metazoa</taxon>
        <taxon>Spiralia</taxon>
        <taxon>Lophotrochozoa</taxon>
        <taxon>Mollusca</taxon>
        <taxon>Gastropoda</taxon>
        <taxon>Heterobranchia</taxon>
        <taxon>Euthyneura</taxon>
        <taxon>Panpulmonata</taxon>
        <taxon>Sacoglossa</taxon>
        <taxon>Placobranchoidea</taxon>
        <taxon>Plakobranchidae</taxon>
        <taxon>Elysia</taxon>
    </lineage>
</organism>
<gene>
    <name evidence="1" type="ORF">RRG08_038722</name>
</gene>
<evidence type="ECO:0000313" key="1">
    <source>
        <dbReference type="EMBL" id="KAK3770211.1"/>
    </source>
</evidence>
<proteinExistence type="predicted"/>
<dbReference type="AlphaFoldDB" id="A0AAE0ZJS2"/>
<dbReference type="Proteomes" id="UP001283361">
    <property type="component" value="Unassembled WGS sequence"/>
</dbReference>
<evidence type="ECO:0000313" key="2">
    <source>
        <dbReference type="Proteomes" id="UP001283361"/>
    </source>
</evidence>
<accession>A0AAE0ZJS2</accession>
<sequence>MQMASKWNECQSFLANSIKISISAGAEPRACRQGLGENCLQTDTAKSRFRDRKSGYFRAVDAVFRTWSSLTCQTLQACAARLENKGLLAARCISCLILPAASSTGLGYSLVRLFVMMVQWLGSSSRHVRLSQSQLSVPDCFIHCSEPRAAQLYSD</sequence>
<keyword evidence="2" id="KW-1185">Reference proteome</keyword>
<protein>
    <submittedName>
        <fullName evidence="1">Uncharacterized protein</fullName>
    </submittedName>
</protein>